<accession>A0A183N005</accession>
<evidence type="ECO:0000313" key="1">
    <source>
        <dbReference type="EMBL" id="VDP40221.1"/>
    </source>
</evidence>
<sequence>RRSTNDIVELNNNNIDSKSTFIKRKGRNRSYLQDVTLKETNKIRQEYGLKPINKNKISSPAKRLQSIDQKNEKIVRNSIIRLLKTLNYESLERIIYAAEKRILRLTGSSKLHSLLVNDNVVVVEEEEENDNEWTFNGTYDCSNYMNGDK</sequence>
<organism evidence="1 2">
    <name type="scientific">Schistosoma margrebowiei</name>
    <dbReference type="NCBI Taxonomy" id="48269"/>
    <lineage>
        <taxon>Eukaryota</taxon>
        <taxon>Metazoa</taxon>
        <taxon>Spiralia</taxon>
        <taxon>Lophotrochozoa</taxon>
        <taxon>Platyhelminthes</taxon>
        <taxon>Trematoda</taxon>
        <taxon>Digenea</taxon>
        <taxon>Strigeidida</taxon>
        <taxon>Schistosomatoidea</taxon>
        <taxon>Schistosomatidae</taxon>
        <taxon>Schistosoma</taxon>
    </lineage>
</organism>
<feature type="non-terminal residue" evidence="1">
    <location>
        <position position="1"/>
    </location>
</feature>
<dbReference type="Proteomes" id="UP000277204">
    <property type="component" value="Unassembled WGS sequence"/>
</dbReference>
<dbReference type="EMBL" id="UZAI01018789">
    <property type="protein sequence ID" value="VDP40221.1"/>
    <property type="molecule type" value="Genomic_DNA"/>
</dbReference>
<proteinExistence type="predicted"/>
<protein>
    <submittedName>
        <fullName evidence="1">Uncharacterized protein</fullName>
    </submittedName>
</protein>
<gene>
    <name evidence="1" type="ORF">SMRZ_LOCUS21630</name>
</gene>
<evidence type="ECO:0000313" key="2">
    <source>
        <dbReference type="Proteomes" id="UP000277204"/>
    </source>
</evidence>
<reference evidence="1 2" key="1">
    <citation type="submission" date="2018-11" db="EMBL/GenBank/DDBJ databases">
        <authorList>
            <consortium name="Pathogen Informatics"/>
        </authorList>
    </citation>
    <scope>NUCLEOTIDE SEQUENCE [LARGE SCALE GENOMIC DNA]</scope>
    <source>
        <strain evidence="1 2">Zambia</strain>
    </source>
</reference>
<keyword evidence="2" id="KW-1185">Reference proteome</keyword>
<dbReference type="AlphaFoldDB" id="A0A183N005"/>
<name>A0A183N005_9TREM</name>